<accession>A0A4Q9XZQ9</accession>
<dbReference type="GeneID" id="79808144"/>
<organism evidence="1 2">
    <name type="scientific">Lactiplantibacillus paraplantarum</name>
    <dbReference type="NCBI Taxonomy" id="60520"/>
    <lineage>
        <taxon>Bacteria</taxon>
        <taxon>Bacillati</taxon>
        <taxon>Bacillota</taxon>
        <taxon>Bacilli</taxon>
        <taxon>Lactobacillales</taxon>
        <taxon>Lactobacillaceae</taxon>
        <taxon>Lactiplantibacillus</taxon>
    </lineage>
</organism>
<evidence type="ECO:0000313" key="1">
    <source>
        <dbReference type="EMBL" id="TBX40141.1"/>
    </source>
</evidence>
<dbReference type="Proteomes" id="UP000292648">
    <property type="component" value="Unassembled WGS sequence"/>
</dbReference>
<dbReference type="EMBL" id="SEHH01000082">
    <property type="protein sequence ID" value="TBX40141.1"/>
    <property type="molecule type" value="Genomic_DNA"/>
</dbReference>
<reference evidence="1 2" key="1">
    <citation type="submission" date="2019-01" db="EMBL/GenBank/DDBJ databases">
        <title>Draft genome sequence of Lactobacillus paraplantarum OSY-TC318, a Producer of the novel lantibiotic Paraplantaracin TC318.</title>
        <authorList>
            <person name="Hussein W.E."/>
            <person name="Huang E."/>
            <person name="Yousef A.E."/>
        </authorList>
    </citation>
    <scope>NUCLEOTIDE SEQUENCE [LARGE SCALE GENOMIC DNA]</scope>
    <source>
        <strain evidence="1 2">OSY-TC318</strain>
    </source>
</reference>
<comment type="caution">
    <text evidence="1">The sequence shown here is derived from an EMBL/GenBank/DDBJ whole genome shotgun (WGS) entry which is preliminary data.</text>
</comment>
<gene>
    <name evidence="1" type="ORF">EUZ87_11510</name>
</gene>
<dbReference type="AlphaFoldDB" id="A0A4Q9XZQ9"/>
<proteinExistence type="predicted"/>
<evidence type="ECO:0000313" key="2">
    <source>
        <dbReference type="Proteomes" id="UP000292648"/>
    </source>
</evidence>
<sequence length="108" mass="12423">MKFTSQEADYLINLLTNQLLSLLGRVNRWQTHSLSQQQYDQQVQETLQPELTMLTTISTKLQPQANDSIQLGAIQTGITKLQAATTYQLTPDQLAHANERRLNRHFRD</sequence>
<name>A0A4Q9XZQ9_9LACO</name>
<dbReference type="RefSeq" id="WP_131510207.1">
    <property type="nucleotide sequence ID" value="NZ_CAKMBI010000021.1"/>
</dbReference>
<protein>
    <submittedName>
        <fullName evidence="1">Uncharacterized protein</fullName>
    </submittedName>
</protein>